<proteinExistence type="predicted"/>
<dbReference type="PANTHER" id="PTHR31100:SF63">
    <property type="entry name" value="AT-HOOK MOTIF NUCLEAR-LOCALIZED PROTEIN"/>
    <property type="match status" value="1"/>
</dbReference>
<dbReference type="InterPro" id="IPR014476">
    <property type="entry name" value="AHL15-29"/>
</dbReference>
<feature type="domain" description="PPC" evidence="5">
    <location>
        <begin position="1"/>
        <end position="111"/>
    </location>
</feature>
<evidence type="ECO:0000313" key="6">
    <source>
        <dbReference type="EMBL" id="KAF5939178.1"/>
    </source>
</evidence>
<dbReference type="GO" id="GO:0003680">
    <property type="term" value="F:minor groove of adenine-thymine-rich DNA binding"/>
    <property type="evidence" value="ECO:0007669"/>
    <property type="project" value="InterPro"/>
</dbReference>
<evidence type="ECO:0000256" key="3">
    <source>
        <dbReference type="ARBA" id="ARBA00023163"/>
    </source>
</evidence>
<dbReference type="PANTHER" id="PTHR31100">
    <property type="entry name" value="AT-HOOK MOTIF NUCLEAR-LOCALIZED PROTEIN 15"/>
    <property type="match status" value="1"/>
</dbReference>
<dbReference type="AlphaFoldDB" id="A0A7J7GIE1"/>
<dbReference type="SUPFAM" id="SSF117856">
    <property type="entry name" value="AF0104/ALDC/Ptd012-like"/>
    <property type="match status" value="1"/>
</dbReference>
<dbReference type="InterPro" id="IPR005175">
    <property type="entry name" value="PPC_dom"/>
</dbReference>
<feature type="compositionally biased region" description="Gly residues" evidence="4">
    <location>
        <begin position="113"/>
        <end position="128"/>
    </location>
</feature>
<keyword evidence="2" id="KW-0238">DNA-binding</keyword>
<sequence>MSAFGFVFNITLCSPISHASSLSLHGKFNIISITETFLGSSAPSSSSSANSSSSSGQQGHVLGGVVSSNVTAANKVVLVVATFISPLFHRPPGADLVVHDDGDDHGNPKLSGAGHGGVGAGAGAGASGSEGCSNTSMSMSRHGVSSPARLNSLAPSDVVTWDGSTFLPHHLY</sequence>
<dbReference type="Proteomes" id="UP000593564">
    <property type="component" value="Unassembled WGS sequence"/>
</dbReference>
<gene>
    <name evidence="6" type="ORF">HYC85_023437</name>
</gene>
<keyword evidence="1" id="KW-0805">Transcription regulation</keyword>
<keyword evidence="3" id="KW-0804">Transcription</keyword>
<organism evidence="6 7">
    <name type="scientific">Camellia sinensis</name>
    <name type="common">Tea plant</name>
    <name type="synonym">Thea sinensis</name>
    <dbReference type="NCBI Taxonomy" id="4442"/>
    <lineage>
        <taxon>Eukaryota</taxon>
        <taxon>Viridiplantae</taxon>
        <taxon>Streptophyta</taxon>
        <taxon>Embryophyta</taxon>
        <taxon>Tracheophyta</taxon>
        <taxon>Spermatophyta</taxon>
        <taxon>Magnoliopsida</taxon>
        <taxon>eudicotyledons</taxon>
        <taxon>Gunneridae</taxon>
        <taxon>Pentapetalae</taxon>
        <taxon>asterids</taxon>
        <taxon>Ericales</taxon>
        <taxon>Theaceae</taxon>
        <taxon>Camellia</taxon>
    </lineage>
</organism>
<comment type="caution">
    <text evidence="6">The sequence shown here is derived from an EMBL/GenBank/DDBJ whole genome shotgun (WGS) entry which is preliminary data.</text>
</comment>
<evidence type="ECO:0000256" key="4">
    <source>
        <dbReference type="SAM" id="MobiDB-lite"/>
    </source>
</evidence>
<feature type="region of interest" description="Disordered" evidence="4">
    <location>
        <begin position="96"/>
        <end position="149"/>
    </location>
</feature>
<protein>
    <recommendedName>
        <fullName evidence="5">PPC domain-containing protein</fullName>
    </recommendedName>
</protein>
<reference evidence="6 7" key="2">
    <citation type="submission" date="2020-07" db="EMBL/GenBank/DDBJ databases">
        <title>Genome assembly of wild tea tree DASZ reveals pedigree and selection history of tea varieties.</title>
        <authorList>
            <person name="Zhang W."/>
        </authorList>
    </citation>
    <scope>NUCLEOTIDE SEQUENCE [LARGE SCALE GENOMIC DNA]</scope>
    <source>
        <strain evidence="7">cv. G240</strain>
        <tissue evidence="6">Leaf</tissue>
    </source>
</reference>
<dbReference type="PROSITE" id="PS51742">
    <property type="entry name" value="PPC"/>
    <property type="match status" value="1"/>
</dbReference>
<reference evidence="7" key="1">
    <citation type="journal article" date="2020" name="Nat. Commun.">
        <title>Genome assembly of wild tea tree DASZ reveals pedigree and selection history of tea varieties.</title>
        <authorList>
            <person name="Zhang W."/>
            <person name="Zhang Y."/>
            <person name="Qiu H."/>
            <person name="Guo Y."/>
            <person name="Wan H."/>
            <person name="Zhang X."/>
            <person name="Scossa F."/>
            <person name="Alseekh S."/>
            <person name="Zhang Q."/>
            <person name="Wang P."/>
            <person name="Xu L."/>
            <person name="Schmidt M.H."/>
            <person name="Jia X."/>
            <person name="Li D."/>
            <person name="Zhu A."/>
            <person name="Guo F."/>
            <person name="Chen W."/>
            <person name="Ni D."/>
            <person name="Usadel B."/>
            <person name="Fernie A.R."/>
            <person name="Wen W."/>
        </authorList>
    </citation>
    <scope>NUCLEOTIDE SEQUENCE [LARGE SCALE GENOMIC DNA]</scope>
    <source>
        <strain evidence="7">cv. G240</strain>
    </source>
</reference>
<evidence type="ECO:0000313" key="7">
    <source>
        <dbReference type="Proteomes" id="UP000593564"/>
    </source>
</evidence>
<dbReference type="GO" id="GO:0003700">
    <property type="term" value="F:DNA-binding transcription factor activity"/>
    <property type="evidence" value="ECO:0007669"/>
    <property type="project" value="TreeGrafter"/>
</dbReference>
<name>A0A7J7GIE1_CAMSI</name>
<feature type="compositionally biased region" description="Basic and acidic residues" evidence="4">
    <location>
        <begin position="97"/>
        <end position="107"/>
    </location>
</feature>
<evidence type="ECO:0000259" key="5">
    <source>
        <dbReference type="PROSITE" id="PS51742"/>
    </source>
</evidence>
<dbReference type="EMBL" id="JACBKZ010000011">
    <property type="protein sequence ID" value="KAF5939178.1"/>
    <property type="molecule type" value="Genomic_DNA"/>
</dbReference>
<dbReference type="GO" id="GO:0005634">
    <property type="term" value="C:nucleus"/>
    <property type="evidence" value="ECO:0007669"/>
    <property type="project" value="TreeGrafter"/>
</dbReference>
<keyword evidence="7" id="KW-1185">Reference proteome</keyword>
<evidence type="ECO:0000256" key="1">
    <source>
        <dbReference type="ARBA" id="ARBA00023015"/>
    </source>
</evidence>
<evidence type="ECO:0000256" key="2">
    <source>
        <dbReference type="ARBA" id="ARBA00023125"/>
    </source>
</evidence>
<accession>A0A7J7GIE1</accession>